<proteinExistence type="predicted"/>
<gene>
    <name evidence="2" type="ORF">Tci_930741</name>
</gene>
<accession>A0A699XF86</accession>
<organism evidence="2">
    <name type="scientific">Tanacetum cinerariifolium</name>
    <name type="common">Dalmatian daisy</name>
    <name type="synonym">Chrysanthemum cinerariifolium</name>
    <dbReference type="NCBI Taxonomy" id="118510"/>
    <lineage>
        <taxon>Eukaryota</taxon>
        <taxon>Viridiplantae</taxon>
        <taxon>Streptophyta</taxon>
        <taxon>Embryophyta</taxon>
        <taxon>Tracheophyta</taxon>
        <taxon>Spermatophyta</taxon>
        <taxon>Magnoliopsida</taxon>
        <taxon>eudicotyledons</taxon>
        <taxon>Gunneridae</taxon>
        <taxon>Pentapetalae</taxon>
        <taxon>asterids</taxon>
        <taxon>campanulids</taxon>
        <taxon>Asterales</taxon>
        <taxon>Asteraceae</taxon>
        <taxon>Asteroideae</taxon>
        <taxon>Anthemideae</taxon>
        <taxon>Anthemidinae</taxon>
        <taxon>Tanacetum</taxon>
    </lineage>
</organism>
<evidence type="ECO:0000313" key="2">
    <source>
        <dbReference type="EMBL" id="GFD58772.1"/>
    </source>
</evidence>
<feature type="non-terminal residue" evidence="2">
    <location>
        <position position="1"/>
    </location>
</feature>
<evidence type="ECO:0000256" key="1">
    <source>
        <dbReference type="SAM" id="MobiDB-lite"/>
    </source>
</evidence>
<feature type="non-terminal residue" evidence="2">
    <location>
        <position position="84"/>
    </location>
</feature>
<feature type="compositionally biased region" description="Basic and acidic residues" evidence="1">
    <location>
        <begin position="1"/>
        <end position="35"/>
    </location>
</feature>
<feature type="region of interest" description="Disordered" evidence="1">
    <location>
        <begin position="1"/>
        <end position="63"/>
    </location>
</feature>
<dbReference type="AlphaFoldDB" id="A0A699XF86"/>
<dbReference type="EMBL" id="BKCJ011857305">
    <property type="protein sequence ID" value="GFD58772.1"/>
    <property type="molecule type" value="Genomic_DNA"/>
</dbReference>
<reference evidence="2" key="1">
    <citation type="journal article" date="2019" name="Sci. Rep.">
        <title>Draft genome of Tanacetum cinerariifolium, the natural source of mosquito coil.</title>
        <authorList>
            <person name="Yamashiro T."/>
            <person name="Shiraishi A."/>
            <person name="Satake H."/>
            <person name="Nakayama K."/>
        </authorList>
    </citation>
    <scope>NUCLEOTIDE SEQUENCE</scope>
</reference>
<comment type="caution">
    <text evidence="2">The sequence shown here is derived from an EMBL/GenBank/DDBJ whole genome shotgun (WGS) entry which is preliminary data.</text>
</comment>
<sequence>KREAAYPKHDCAETGQEDADRLTDNQPKQDAEAVGRQDFLGPAGADDDTRVGQGEYGQDEEGDRRMQRIFQAVRGRCGVILFGR</sequence>
<protein>
    <submittedName>
        <fullName evidence="2">Uncharacterized protein</fullName>
    </submittedName>
</protein>
<name>A0A699XF86_TANCI</name>